<dbReference type="AlphaFoldDB" id="A0AA35TNB5"/>
<reference evidence="6" key="1">
    <citation type="submission" date="2023-03" db="EMBL/GenBank/DDBJ databases">
        <authorList>
            <person name="Steffen K."/>
            <person name="Cardenas P."/>
        </authorList>
    </citation>
    <scope>NUCLEOTIDE SEQUENCE</scope>
</reference>
<dbReference type="GO" id="GO:0006607">
    <property type="term" value="P:NLS-bearing protein import into nucleus"/>
    <property type="evidence" value="ECO:0007669"/>
    <property type="project" value="TreeGrafter"/>
</dbReference>
<evidence type="ECO:0000313" key="6">
    <source>
        <dbReference type="EMBL" id="CAI8051388.1"/>
    </source>
</evidence>
<dbReference type="InterPro" id="IPR024864">
    <property type="entry name" value="Nup54/Nup57/Nup44"/>
</dbReference>
<dbReference type="GO" id="GO:0006999">
    <property type="term" value="P:nuclear pore organization"/>
    <property type="evidence" value="ECO:0007669"/>
    <property type="project" value="TreeGrafter"/>
</dbReference>
<evidence type="ECO:0000256" key="1">
    <source>
        <dbReference type="ARBA" id="ARBA00004123"/>
    </source>
</evidence>
<dbReference type="GO" id="GO:0017056">
    <property type="term" value="F:structural constituent of nuclear pore"/>
    <property type="evidence" value="ECO:0007669"/>
    <property type="project" value="TreeGrafter"/>
</dbReference>
<dbReference type="PANTHER" id="PTHR13000">
    <property type="entry name" value="NUCLEOPORIN P54"/>
    <property type="match status" value="1"/>
</dbReference>
<dbReference type="Proteomes" id="UP001174909">
    <property type="component" value="Unassembled WGS sequence"/>
</dbReference>
<accession>A0AA35TNB5</accession>
<proteinExistence type="predicted"/>
<dbReference type="PANTHER" id="PTHR13000:SF0">
    <property type="entry name" value="NUCLEOPORIN P54"/>
    <property type="match status" value="1"/>
</dbReference>
<evidence type="ECO:0000256" key="3">
    <source>
        <dbReference type="ARBA" id="ARBA00023242"/>
    </source>
</evidence>
<name>A0AA35TNB5_GEOBA</name>
<dbReference type="GO" id="GO:0044613">
    <property type="term" value="C:nuclear pore central transport channel"/>
    <property type="evidence" value="ECO:0007669"/>
    <property type="project" value="TreeGrafter"/>
</dbReference>
<keyword evidence="3" id="KW-0539">Nucleus</keyword>
<keyword evidence="7" id="KW-1185">Reference proteome</keyword>
<dbReference type="InterPro" id="IPR025712">
    <property type="entry name" value="Nup54_alpha-helical_dom"/>
</dbReference>
<dbReference type="EMBL" id="CASHTH010003924">
    <property type="protein sequence ID" value="CAI8051388.1"/>
    <property type="molecule type" value="Genomic_DNA"/>
</dbReference>
<sequence>MQGGGLQLGGMSGGLKLNLGQPSGLMLGGANTATTSSLLGTTGQQPRLGTGGFGTGVLGTGGLGTGGLGTGGFGTGGLGTGGFGTGGLGTGGFGTGALGTGGLGTGLGMGGLGTGGLGTGGFGMGGLGTGGLGTGGLGLGTGGLGTGGLKGIGTGIGLGGLNTQKGGGMLSQPQSTDFTALQAQQQLNHGMLTMVNAVRSPAIFDDDRDQVVTRFNVLQACSGVGKGIARVEGYSDLQSVDFTPENPFCKFKTLCYNRLPSSRNEDGMVTLQFNKPDSVLMSQQETLVKELQTIVSAATVQVVVNTIRPLPDNCSELTLYMTEKSFMGTRRLLAADVYVFLNNRKANLEKLGVTGLYPKTGFTEGNLKLYLQNPPSGITAQMWEESKSTNPDSQKYIPVAILGSKDLLKRAKHQQQETKQHQSRLEIISAEVADLQSHRAVMNAKMEEQRRKLIDLGHRVLRVHTNTFLFLRQCLKLNFRDNCDGSSGSSEEERTFSSTTGRAAQVVT</sequence>
<keyword evidence="2" id="KW-0813">Transport</keyword>
<feature type="region of interest" description="Disordered" evidence="4">
    <location>
        <begin position="483"/>
        <end position="508"/>
    </location>
</feature>
<feature type="domain" description="Nucleoporin Nup54 alpha-helical" evidence="5">
    <location>
        <begin position="374"/>
        <end position="466"/>
    </location>
</feature>
<protein>
    <submittedName>
        <fullName evidence="6">Nuclear pore complex protein Nup54</fullName>
    </submittedName>
</protein>
<comment type="caution">
    <text evidence="6">The sequence shown here is derived from an EMBL/GenBank/DDBJ whole genome shotgun (WGS) entry which is preliminary data.</text>
</comment>
<dbReference type="Pfam" id="PF13874">
    <property type="entry name" value="Nup54"/>
    <property type="match status" value="1"/>
</dbReference>
<organism evidence="6 7">
    <name type="scientific">Geodia barretti</name>
    <name type="common">Barrett's horny sponge</name>
    <dbReference type="NCBI Taxonomy" id="519541"/>
    <lineage>
        <taxon>Eukaryota</taxon>
        <taxon>Metazoa</taxon>
        <taxon>Porifera</taxon>
        <taxon>Demospongiae</taxon>
        <taxon>Heteroscleromorpha</taxon>
        <taxon>Tetractinellida</taxon>
        <taxon>Astrophorina</taxon>
        <taxon>Geodiidae</taxon>
        <taxon>Geodia</taxon>
    </lineage>
</organism>
<evidence type="ECO:0000259" key="5">
    <source>
        <dbReference type="Pfam" id="PF13874"/>
    </source>
</evidence>
<evidence type="ECO:0000256" key="4">
    <source>
        <dbReference type="SAM" id="MobiDB-lite"/>
    </source>
</evidence>
<dbReference type="GO" id="GO:0036228">
    <property type="term" value="P:protein localization to nuclear inner membrane"/>
    <property type="evidence" value="ECO:0007669"/>
    <property type="project" value="TreeGrafter"/>
</dbReference>
<evidence type="ECO:0000313" key="7">
    <source>
        <dbReference type="Proteomes" id="UP001174909"/>
    </source>
</evidence>
<evidence type="ECO:0000256" key="2">
    <source>
        <dbReference type="ARBA" id="ARBA00022448"/>
    </source>
</evidence>
<comment type="subcellular location">
    <subcellularLocation>
        <location evidence="1">Nucleus</location>
    </subcellularLocation>
</comment>
<dbReference type="Gene3D" id="1.20.5.490">
    <property type="entry name" value="Single helix bin"/>
    <property type="match status" value="1"/>
</dbReference>
<gene>
    <name evidence="6" type="ORF">GBAR_LOCUS28146</name>
</gene>